<keyword evidence="2" id="KW-1185">Reference proteome</keyword>
<proteinExistence type="predicted"/>
<sequence>MYLELILELCSTFHLQTVMIELDDPGTVQFGLDGFVCQLSVLEFGVALGLYIEKFIGDDDFSALHFHIHYSPSKYWMALVPASATYDPSRSNAIALSPSLRYLHAILAHTLTGQRESTGIVNTHDAYFLWSMMHGHIFDIAYFIALAIRHQTERHRKGAICMGPYVPCLTRYFGLLNTAAQSSLLTLIDQISP</sequence>
<evidence type="ECO:0000313" key="1">
    <source>
        <dbReference type="EMBL" id="KAH1091240.1"/>
    </source>
</evidence>
<dbReference type="EMBL" id="JAIQCV010000006">
    <property type="protein sequence ID" value="KAH1091240.1"/>
    <property type="molecule type" value="Genomic_DNA"/>
</dbReference>
<organism evidence="1 2">
    <name type="scientific">Gossypium stocksii</name>
    <dbReference type="NCBI Taxonomy" id="47602"/>
    <lineage>
        <taxon>Eukaryota</taxon>
        <taxon>Viridiplantae</taxon>
        <taxon>Streptophyta</taxon>
        <taxon>Embryophyta</taxon>
        <taxon>Tracheophyta</taxon>
        <taxon>Spermatophyta</taxon>
        <taxon>Magnoliopsida</taxon>
        <taxon>eudicotyledons</taxon>
        <taxon>Gunneridae</taxon>
        <taxon>Pentapetalae</taxon>
        <taxon>rosids</taxon>
        <taxon>malvids</taxon>
        <taxon>Malvales</taxon>
        <taxon>Malvaceae</taxon>
        <taxon>Malvoideae</taxon>
        <taxon>Gossypium</taxon>
    </lineage>
</organism>
<reference evidence="1 2" key="1">
    <citation type="journal article" date="2021" name="Plant Biotechnol. J.">
        <title>Multi-omics assisted identification of the key and species-specific regulatory components of drought-tolerant mechanisms in Gossypium stocksii.</title>
        <authorList>
            <person name="Yu D."/>
            <person name="Ke L."/>
            <person name="Zhang D."/>
            <person name="Wu Y."/>
            <person name="Sun Y."/>
            <person name="Mei J."/>
            <person name="Sun J."/>
            <person name="Sun Y."/>
        </authorList>
    </citation>
    <scope>NUCLEOTIDE SEQUENCE [LARGE SCALE GENOMIC DNA]</scope>
    <source>
        <strain evidence="2">cv. E1</strain>
        <tissue evidence="1">Leaf</tissue>
    </source>
</reference>
<protein>
    <submittedName>
        <fullName evidence="1">Uncharacterized protein</fullName>
    </submittedName>
</protein>
<dbReference type="Proteomes" id="UP000828251">
    <property type="component" value="Unassembled WGS sequence"/>
</dbReference>
<evidence type="ECO:0000313" key="2">
    <source>
        <dbReference type="Proteomes" id="UP000828251"/>
    </source>
</evidence>
<gene>
    <name evidence="1" type="ORF">J1N35_018497</name>
</gene>
<dbReference type="AlphaFoldDB" id="A0A9D4A752"/>
<accession>A0A9D4A752</accession>
<dbReference type="OrthoDB" id="1436156at2759"/>
<name>A0A9D4A752_9ROSI</name>
<comment type="caution">
    <text evidence="1">The sequence shown here is derived from an EMBL/GenBank/DDBJ whole genome shotgun (WGS) entry which is preliminary data.</text>
</comment>